<feature type="compositionally biased region" description="Basic and acidic residues" evidence="2">
    <location>
        <begin position="62"/>
        <end position="76"/>
    </location>
</feature>
<reference evidence="3 4" key="1">
    <citation type="submission" date="2016-09" db="EMBL/GenBank/DDBJ databases">
        <authorList>
            <consortium name="Pathogen Informatics"/>
        </authorList>
    </citation>
    <scope>NUCLEOTIDE SEQUENCE [LARGE SCALE GENOMIC DNA]</scope>
</reference>
<dbReference type="AlphaFoldDB" id="A0A2P9D908"/>
<evidence type="ECO:0000256" key="2">
    <source>
        <dbReference type="SAM" id="MobiDB-lite"/>
    </source>
</evidence>
<dbReference type="EMBL" id="LT969569">
    <property type="protein sequence ID" value="SOV77507.1"/>
    <property type="molecule type" value="Genomic_DNA"/>
</dbReference>
<sequence length="236" mass="27984">MEDAYAGLCSQSVFEPKMDFTLCINKSIKLFLKDINISKYDKNNVDNKNDVNTSDTKIIETSNDRNQNDQNDHNDQNDQNNQNDQQSDILNNQHLLKENEAFLNGYLYFSRIGHNINLLLNELSSIKKDFKYLNKETRKKIKKFKQVKNKNIIYKDLLQDIKEKRKRKEIYEKLSIEIKKLDEVKKVQDKQKIEKDEINNLEHKILNIENIIKSNNDHIQETINQINKIVSENIQI</sequence>
<evidence type="ECO:0000256" key="1">
    <source>
        <dbReference type="SAM" id="Coils"/>
    </source>
</evidence>
<organism evidence="3 4">
    <name type="scientific">Plasmodium reichenowi</name>
    <dbReference type="NCBI Taxonomy" id="5854"/>
    <lineage>
        <taxon>Eukaryota</taxon>
        <taxon>Sar</taxon>
        <taxon>Alveolata</taxon>
        <taxon>Apicomplexa</taxon>
        <taxon>Aconoidasida</taxon>
        <taxon>Haemosporida</taxon>
        <taxon>Plasmodiidae</taxon>
        <taxon>Plasmodium</taxon>
        <taxon>Plasmodium (Laverania)</taxon>
    </lineage>
</organism>
<dbReference type="VEuPathDB" id="PlasmoDB:PRCDC_0615000"/>
<evidence type="ECO:0000313" key="3">
    <source>
        <dbReference type="EMBL" id="SOV77507.1"/>
    </source>
</evidence>
<proteinExistence type="predicted"/>
<keyword evidence="1" id="KW-0175">Coiled coil</keyword>
<accession>A0A2P9D908</accession>
<evidence type="ECO:0000313" key="4">
    <source>
        <dbReference type="Proteomes" id="UP000240500"/>
    </source>
</evidence>
<name>A0A2P9D908_PLARE</name>
<gene>
    <name evidence="3" type="ORF">PRG01_0616000</name>
</gene>
<dbReference type="Proteomes" id="UP000240500">
    <property type="component" value="Chromosome 6"/>
</dbReference>
<feature type="region of interest" description="Disordered" evidence="2">
    <location>
        <begin position="43"/>
        <end position="85"/>
    </location>
</feature>
<protein>
    <submittedName>
        <fullName evidence="3">Uncharacterized protein</fullName>
    </submittedName>
</protein>
<feature type="coiled-coil region" evidence="1">
    <location>
        <begin position="154"/>
        <end position="204"/>
    </location>
</feature>
<dbReference type="OrthoDB" id="386653at2759"/>
<dbReference type="VEuPathDB" id="PlasmoDB:PRG01_0616000"/>